<evidence type="ECO:0000313" key="8">
    <source>
        <dbReference type="Proteomes" id="UP000269154"/>
    </source>
</evidence>
<keyword evidence="3" id="KW-0378">Hydrolase</keyword>
<gene>
    <name evidence="7" type="ORF">D5R40_16015</name>
</gene>
<dbReference type="Gene3D" id="3.40.50.300">
    <property type="entry name" value="P-loop containing nucleotide triphosphate hydrolases"/>
    <property type="match status" value="1"/>
</dbReference>
<name>A0A3N6NZ57_9CYAN</name>
<dbReference type="OrthoDB" id="5477114at2"/>
<organism evidence="7 8">
    <name type="scientific">Okeania hirsuta</name>
    <dbReference type="NCBI Taxonomy" id="1458930"/>
    <lineage>
        <taxon>Bacteria</taxon>
        <taxon>Bacillati</taxon>
        <taxon>Cyanobacteriota</taxon>
        <taxon>Cyanophyceae</taxon>
        <taxon>Oscillatoriophycideae</taxon>
        <taxon>Oscillatoriales</taxon>
        <taxon>Microcoleaceae</taxon>
        <taxon>Okeania</taxon>
    </lineage>
</organism>
<keyword evidence="8" id="KW-1185">Reference proteome</keyword>
<evidence type="ECO:0000256" key="1">
    <source>
        <dbReference type="ARBA" id="ARBA00004370"/>
    </source>
</evidence>
<dbReference type="InterPro" id="IPR045063">
    <property type="entry name" value="Dynamin_N"/>
</dbReference>
<evidence type="ECO:0000256" key="4">
    <source>
        <dbReference type="ARBA" id="ARBA00023134"/>
    </source>
</evidence>
<comment type="caution">
    <text evidence="7">The sequence shown here is derived from an EMBL/GenBank/DDBJ whole genome shotgun (WGS) entry which is preliminary data.</text>
</comment>
<keyword evidence="4" id="KW-0342">GTP-binding</keyword>
<dbReference type="PANTHER" id="PTHR10465">
    <property type="entry name" value="TRANSMEMBRANE GTPASE FZO1"/>
    <property type="match status" value="1"/>
</dbReference>
<dbReference type="GO" id="GO:0003924">
    <property type="term" value="F:GTPase activity"/>
    <property type="evidence" value="ECO:0007669"/>
    <property type="project" value="InterPro"/>
</dbReference>
<protein>
    <submittedName>
        <fullName evidence="7">Dynamin</fullName>
    </submittedName>
</protein>
<dbReference type="SUPFAM" id="SSF52540">
    <property type="entry name" value="P-loop containing nucleoside triphosphate hydrolases"/>
    <property type="match status" value="1"/>
</dbReference>
<proteinExistence type="predicted"/>
<evidence type="ECO:0000256" key="5">
    <source>
        <dbReference type="ARBA" id="ARBA00023136"/>
    </source>
</evidence>
<dbReference type="InterPro" id="IPR027094">
    <property type="entry name" value="Mitofusin_fam"/>
</dbReference>
<evidence type="ECO:0000259" key="6">
    <source>
        <dbReference type="Pfam" id="PF00350"/>
    </source>
</evidence>
<dbReference type="Proteomes" id="UP000269154">
    <property type="component" value="Unassembled WGS sequence"/>
</dbReference>
<reference evidence="7 8" key="1">
    <citation type="journal article" date="2018" name="ACS Chem. Biol.">
        <title>Ketoreductase domain dysfunction expands chemodiversity: malyngamide biosynthesis in the cyanobacterium Okeania hirsuta.</title>
        <authorList>
            <person name="Moss N.A."/>
            <person name="Leao T."/>
            <person name="Rankin M."/>
            <person name="McCullough T.M."/>
            <person name="Qu P."/>
            <person name="Korobeynikov A."/>
            <person name="Smith J.L."/>
            <person name="Gerwick L."/>
            <person name="Gerwick W.H."/>
        </authorList>
    </citation>
    <scope>NUCLEOTIDE SEQUENCE [LARGE SCALE GENOMIC DNA]</scope>
    <source>
        <strain evidence="7 8">PAB10Feb10-1</strain>
    </source>
</reference>
<dbReference type="CDD" id="cd09912">
    <property type="entry name" value="DLP_2"/>
    <property type="match status" value="1"/>
</dbReference>
<keyword evidence="2" id="KW-0547">Nucleotide-binding</keyword>
<dbReference type="GO" id="GO:0005525">
    <property type="term" value="F:GTP binding"/>
    <property type="evidence" value="ECO:0007669"/>
    <property type="project" value="UniProtKB-KW"/>
</dbReference>
<feature type="domain" description="Dynamin N-terminal" evidence="6">
    <location>
        <begin position="28"/>
        <end position="186"/>
    </location>
</feature>
<dbReference type="PANTHER" id="PTHR10465:SF0">
    <property type="entry name" value="SARCALUMENIN"/>
    <property type="match status" value="1"/>
</dbReference>
<accession>A0A3N6NZ57</accession>
<evidence type="ECO:0000256" key="3">
    <source>
        <dbReference type="ARBA" id="ARBA00022801"/>
    </source>
</evidence>
<evidence type="ECO:0000256" key="2">
    <source>
        <dbReference type="ARBA" id="ARBA00022741"/>
    </source>
</evidence>
<dbReference type="InterPro" id="IPR027417">
    <property type="entry name" value="P-loop_NTPase"/>
</dbReference>
<dbReference type="EMBL" id="RCBY01000085">
    <property type="protein sequence ID" value="RQH40856.1"/>
    <property type="molecule type" value="Genomic_DNA"/>
</dbReference>
<dbReference type="AlphaFoldDB" id="A0A3N6NZ57"/>
<keyword evidence="5" id="KW-0472">Membrane</keyword>
<dbReference type="Pfam" id="PF00350">
    <property type="entry name" value="Dynamin_N"/>
    <property type="match status" value="1"/>
</dbReference>
<evidence type="ECO:0000313" key="7">
    <source>
        <dbReference type="EMBL" id="RQH40856.1"/>
    </source>
</evidence>
<sequence length="533" mass="60182">MLELEPDSQLKKDIISICEYLKNPSFKIAVFAPFNYGKSTLLNAFLGQRTLPIDLIPTTGAAISIKYGTELQTKINLKDGSKICETGTDILKQYAVLDNNRRMRDDVTSVEVYCPHPFLKRGVEFLDLPGTNDREAQDILVQDQLLTADLVVQVLDARNLMTLGERENLRDWLWDRGIKTVVFVVNFMNLLSSDEQTEVNNRIRFLAESFRSELPSNISNLYRVDALPALRGRLKGDVSVAQTTGLVTFESALQNIVETDGKKIDIQLPRIQTVASQLCQVMEASAKEVTKELIAIQERKSEKFEIQKRAEKLITQGFQKSSSNFQSWLYLTKLLERHQFELAIVLEQRTFNIWESEKFRPEALKYKQEITEWIDKACEFFQQEEPAELIITFPEAPKVFLPSPPPSETKKSGGVKNIAIATGIGWLLAGPMGAAVAGGATYFLSDNKQNKSQNLDSYQQQVKQAYANAARDYLSRFSAVALKAVEKYEEKAEKVIKVPVSQQSPEAIKLRNKLQLLNNLSAEINQELDFLAG</sequence>
<dbReference type="GO" id="GO:0016020">
    <property type="term" value="C:membrane"/>
    <property type="evidence" value="ECO:0007669"/>
    <property type="project" value="UniProtKB-SubCell"/>
</dbReference>
<comment type="subcellular location">
    <subcellularLocation>
        <location evidence="1">Membrane</location>
    </subcellularLocation>
</comment>